<dbReference type="InterPro" id="IPR013108">
    <property type="entry name" value="Amidohydro_3"/>
</dbReference>
<dbReference type="Pfam" id="PF07969">
    <property type="entry name" value="Amidohydro_3"/>
    <property type="match status" value="1"/>
</dbReference>
<dbReference type="Gene3D" id="2.30.40.10">
    <property type="entry name" value="Urease, subunit C, domain 1"/>
    <property type="match status" value="1"/>
</dbReference>
<feature type="signal peptide" evidence="1">
    <location>
        <begin position="1"/>
        <end position="24"/>
    </location>
</feature>
<evidence type="ECO:0000256" key="1">
    <source>
        <dbReference type="SAM" id="SignalP"/>
    </source>
</evidence>
<accession>A0ABN0SU29</accession>
<organism evidence="3 4">
    <name type="scientific">Kangiella japonica</name>
    <dbReference type="NCBI Taxonomy" id="647384"/>
    <lineage>
        <taxon>Bacteria</taxon>
        <taxon>Pseudomonadati</taxon>
        <taxon>Pseudomonadota</taxon>
        <taxon>Gammaproteobacteria</taxon>
        <taxon>Kangiellales</taxon>
        <taxon>Kangiellaceae</taxon>
        <taxon>Kangiella</taxon>
    </lineage>
</organism>
<feature type="chain" id="PRO_5046293811" evidence="1">
    <location>
        <begin position="25"/>
        <end position="548"/>
    </location>
</feature>
<comment type="caution">
    <text evidence="3">The sequence shown here is derived from an EMBL/GenBank/DDBJ whole genome shotgun (WGS) entry which is preliminary data.</text>
</comment>
<dbReference type="EMBL" id="BAAAFM010000001">
    <property type="protein sequence ID" value="GAA0199199.1"/>
    <property type="molecule type" value="Genomic_DNA"/>
</dbReference>
<sequence length="548" mass="60349">MKKIFSILFGCSLAGLIALNSAQALPTLLHNVKGYTIKDGELESFDSILFENGVILDTGSHDELAKKSSFSIALDGKGKTLLPGLIDAHGHILGLGLNLMRVDLRGIDSEGEAVSKVKTYAINNDARWILGRGWNQVLWLNKEFPTKHSLDKAISDKPVWLRRIDGHAGWANSKALELAGITKDTPDPEGGKIIRDEHGNATGVLIDAAMSLVESKIPPINRKERKAALNLAFNHLIKLGITSVHDAGVDFETYKLMLELSAKDRIPLRVYSMLSGSDPRLEAMLKYGKVNQPFLKIQSVKLYTDGALGSRGAALLEPYSDEPDNKGLLLTDEKKLEQYFKLITKYGFQVNTHAIGDAANHLVLKQLAKLDKDVSAKKLRHRIEHAQVVVPEDIPMFAKLGVIASMQPTHATSDMNMAGDRLGEERLEGAYAWRTFLDNDVIIASGSDFPVEKANPFLGLHAAVTRQDSDNQPTDGWLPSQRLSVTEALKSFTIDAAYAGFWETKVGSLESGKKADFILVDKDIFTVPEEQIDDVQVLETWIDGKRVH</sequence>
<dbReference type="SUPFAM" id="SSF51338">
    <property type="entry name" value="Composite domain of metallo-dependent hydrolases"/>
    <property type="match status" value="1"/>
</dbReference>
<feature type="domain" description="Amidohydrolase 3" evidence="2">
    <location>
        <begin position="75"/>
        <end position="548"/>
    </location>
</feature>
<dbReference type="SUPFAM" id="SSF51556">
    <property type="entry name" value="Metallo-dependent hydrolases"/>
    <property type="match status" value="1"/>
</dbReference>
<gene>
    <name evidence="3" type="ORF">GCM10009123_03170</name>
</gene>
<dbReference type="InterPro" id="IPR011059">
    <property type="entry name" value="Metal-dep_hydrolase_composite"/>
</dbReference>
<proteinExistence type="predicted"/>
<keyword evidence="1" id="KW-0732">Signal</keyword>
<dbReference type="Gene3D" id="3.20.20.140">
    <property type="entry name" value="Metal-dependent hydrolases"/>
    <property type="match status" value="1"/>
</dbReference>
<dbReference type="CDD" id="cd01300">
    <property type="entry name" value="YtcJ_like"/>
    <property type="match status" value="1"/>
</dbReference>
<name>A0ABN0SU29_9GAMM</name>
<evidence type="ECO:0000313" key="4">
    <source>
        <dbReference type="Proteomes" id="UP001501221"/>
    </source>
</evidence>
<dbReference type="PANTHER" id="PTHR22642">
    <property type="entry name" value="IMIDAZOLONEPROPIONASE"/>
    <property type="match status" value="1"/>
</dbReference>
<reference evidence="3 4" key="1">
    <citation type="journal article" date="2019" name="Int. J. Syst. Evol. Microbiol.">
        <title>The Global Catalogue of Microorganisms (GCM) 10K type strain sequencing project: providing services to taxonomists for standard genome sequencing and annotation.</title>
        <authorList>
            <consortium name="The Broad Institute Genomics Platform"/>
            <consortium name="The Broad Institute Genome Sequencing Center for Infectious Disease"/>
            <person name="Wu L."/>
            <person name="Ma J."/>
        </authorList>
    </citation>
    <scope>NUCLEOTIDE SEQUENCE [LARGE SCALE GENOMIC DNA]</scope>
    <source>
        <strain evidence="3 4">JCM 16211</strain>
    </source>
</reference>
<dbReference type="Gene3D" id="3.10.310.70">
    <property type="match status" value="1"/>
</dbReference>
<dbReference type="PANTHER" id="PTHR22642:SF2">
    <property type="entry name" value="PROTEIN LONG AFTER FAR-RED 3"/>
    <property type="match status" value="1"/>
</dbReference>
<protein>
    <submittedName>
        <fullName evidence="3">Amidohydrolase</fullName>
    </submittedName>
</protein>
<dbReference type="Proteomes" id="UP001501221">
    <property type="component" value="Unassembled WGS sequence"/>
</dbReference>
<dbReference type="InterPro" id="IPR033932">
    <property type="entry name" value="YtcJ-like"/>
</dbReference>
<keyword evidence="4" id="KW-1185">Reference proteome</keyword>
<evidence type="ECO:0000313" key="3">
    <source>
        <dbReference type="EMBL" id="GAA0199199.1"/>
    </source>
</evidence>
<dbReference type="RefSeq" id="WP_343985552.1">
    <property type="nucleotide sequence ID" value="NZ_BAAAFM010000001.1"/>
</dbReference>
<dbReference type="InterPro" id="IPR032466">
    <property type="entry name" value="Metal_Hydrolase"/>
</dbReference>
<evidence type="ECO:0000259" key="2">
    <source>
        <dbReference type="Pfam" id="PF07969"/>
    </source>
</evidence>